<dbReference type="EMBL" id="JBAMIC010000018">
    <property type="protein sequence ID" value="KAK7095582.1"/>
    <property type="molecule type" value="Genomic_DNA"/>
</dbReference>
<evidence type="ECO:0000313" key="2">
    <source>
        <dbReference type="EMBL" id="KAK7095582.1"/>
    </source>
</evidence>
<name>A0AAN9G5G6_9CAEN</name>
<gene>
    <name evidence="2" type="ORF">V1264_006967</name>
</gene>
<sequence>MVSDHSYMQFFGDDFLRLILLRFVFCYIVLILHRSFKGPSYYPVSHPPLPTDEILEHPALYRIVLDLASLLDVRGLFTEPGETDIIA</sequence>
<keyword evidence="3" id="KW-1185">Reference proteome</keyword>
<feature type="transmembrane region" description="Helical" evidence="1">
    <location>
        <begin position="15"/>
        <end position="32"/>
    </location>
</feature>
<accession>A0AAN9G5G6</accession>
<reference evidence="2 3" key="1">
    <citation type="submission" date="2024-02" db="EMBL/GenBank/DDBJ databases">
        <title>Chromosome-scale genome assembly of the rough periwinkle Littorina saxatilis.</title>
        <authorList>
            <person name="De Jode A."/>
            <person name="Faria R."/>
            <person name="Formenti G."/>
            <person name="Sims Y."/>
            <person name="Smith T.P."/>
            <person name="Tracey A."/>
            <person name="Wood J.M.D."/>
            <person name="Zagrodzka Z.B."/>
            <person name="Johannesson K."/>
            <person name="Butlin R.K."/>
            <person name="Leder E.H."/>
        </authorList>
    </citation>
    <scope>NUCLEOTIDE SEQUENCE [LARGE SCALE GENOMIC DNA]</scope>
    <source>
        <strain evidence="2">Snail1</strain>
        <tissue evidence="2">Muscle</tissue>
    </source>
</reference>
<proteinExistence type="predicted"/>
<keyword evidence="1" id="KW-0812">Transmembrane</keyword>
<keyword evidence="1" id="KW-0472">Membrane</keyword>
<evidence type="ECO:0000256" key="1">
    <source>
        <dbReference type="SAM" id="Phobius"/>
    </source>
</evidence>
<dbReference type="InterPro" id="IPR022709">
    <property type="entry name" value="SCAI"/>
</dbReference>
<dbReference type="Pfam" id="PF12070">
    <property type="entry name" value="SCAI"/>
    <property type="match status" value="1"/>
</dbReference>
<dbReference type="GO" id="GO:0003714">
    <property type="term" value="F:transcription corepressor activity"/>
    <property type="evidence" value="ECO:0007669"/>
    <property type="project" value="InterPro"/>
</dbReference>
<dbReference type="PANTHER" id="PTHR21243">
    <property type="entry name" value="PROTEIN SCAI"/>
    <property type="match status" value="1"/>
</dbReference>
<protein>
    <submittedName>
        <fullName evidence="2">Uncharacterized protein</fullName>
    </submittedName>
</protein>
<dbReference type="Proteomes" id="UP001374579">
    <property type="component" value="Unassembled WGS sequence"/>
</dbReference>
<keyword evidence="1" id="KW-1133">Transmembrane helix</keyword>
<organism evidence="2 3">
    <name type="scientific">Littorina saxatilis</name>
    <dbReference type="NCBI Taxonomy" id="31220"/>
    <lineage>
        <taxon>Eukaryota</taxon>
        <taxon>Metazoa</taxon>
        <taxon>Spiralia</taxon>
        <taxon>Lophotrochozoa</taxon>
        <taxon>Mollusca</taxon>
        <taxon>Gastropoda</taxon>
        <taxon>Caenogastropoda</taxon>
        <taxon>Littorinimorpha</taxon>
        <taxon>Littorinoidea</taxon>
        <taxon>Littorinidae</taxon>
        <taxon>Littorina</taxon>
    </lineage>
</organism>
<dbReference type="GO" id="GO:0006351">
    <property type="term" value="P:DNA-templated transcription"/>
    <property type="evidence" value="ECO:0007669"/>
    <property type="project" value="InterPro"/>
</dbReference>
<dbReference type="AlphaFoldDB" id="A0AAN9G5G6"/>
<comment type="caution">
    <text evidence="2">The sequence shown here is derived from an EMBL/GenBank/DDBJ whole genome shotgun (WGS) entry which is preliminary data.</text>
</comment>
<evidence type="ECO:0000313" key="3">
    <source>
        <dbReference type="Proteomes" id="UP001374579"/>
    </source>
</evidence>